<evidence type="ECO:0008006" key="5">
    <source>
        <dbReference type="Google" id="ProtNLM"/>
    </source>
</evidence>
<proteinExistence type="predicted"/>
<dbReference type="Proteomes" id="UP000223606">
    <property type="component" value="Chromosome 1"/>
</dbReference>
<organism evidence="3 4">
    <name type="scientific">Hartmannibacter diazotrophicus</name>
    <dbReference type="NCBI Taxonomy" id="1482074"/>
    <lineage>
        <taxon>Bacteria</taxon>
        <taxon>Pseudomonadati</taxon>
        <taxon>Pseudomonadota</taxon>
        <taxon>Alphaproteobacteria</taxon>
        <taxon>Hyphomicrobiales</taxon>
        <taxon>Pleomorphomonadaceae</taxon>
        <taxon>Hartmannibacter</taxon>
    </lineage>
</organism>
<reference evidence="4" key="1">
    <citation type="submission" date="2017-09" db="EMBL/GenBank/DDBJ databases">
        <title>Genome sequence of Nannocystis excedens DSM 71.</title>
        <authorList>
            <person name="Blom J."/>
        </authorList>
    </citation>
    <scope>NUCLEOTIDE SEQUENCE [LARGE SCALE GENOMIC DNA]</scope>
    <source>
        <strain evidence="4">type strain: E19</strain>
    </source>
</reference>
<dbReference type="KEGG" id="hdi:HDIA_1017"/>
<feature type="chain" id="PRO_5012203402" description="Lipoprotein" evidence="2">
    <location>
        <begin position="29"/>
        <end position="278"/>
    </location>
</feature>
<protein>
    <recommendedName>
        <fullName evidence="5">Lipoprotein</fullName>
    </recommendedName>
</protein>
<feature type="region of interest" description="Disordered" evidence="1">
    <location>
        <begin position="229"/>
        <end position="254"/>
    </location>
</feature>
<dbReference type="RefSeq" id="WP_099554985.1">
    <property type="nucleotide sequence ID" value="NZ_LT960614.1"/>
</dbReference>
<sequence>MAAKRTTKTHWGLSLLLTLAIAACQTQAPPQQVVDNEDAEEPVLISNCSPENDAKLTKTVDVLLDRGFTPRRTESFMQTASRLLYCPGEDTGWYRHFAERVPNYRREFFDFTGELIFDINTGRAYDYTDPVAVAKSLPACYASGEPYERCRPKYHPHYPIMLPKDKIADPNDPWNYAQACRLDANWKKFCSLATSMDACWSEAKSDMVIVPPTTKAQESRIQLARATRVDRMSDAAPAGPASEPAKASTPVKAKPKKVAKASTVPICHDLGWEYLLPK</sequence>
<feature type="signal peptide" evidence="2">
    <location>
        <begin position="1"/>
        <end position="28"/>
    </location>
</feature>
<keyword evidence="2" id="KW-0732">Signal</keyword>
<keyword evidence="4" id="KW-1185">Reference proteome</keyword>
<dbReference type="AlphaFoldDB" id="A0A2C9D322"/>
<gene>
    <name evidence="3" type="ORF">HDIA_1017</name>
</gene>
<accession>A0A2C9D322</accession>
<dbReference type="EMBL" id="LT960614">
    <property type="protein sequence ID" value="SON54558.1"/>
    <property type="molecule type" value="Genomic_DNA"/>
</dbReference>
<evidence type="ECO:0000313" key="4">
    <source>
        <dbReference type="Proteomes" id="UP000223606"/>
    </source>
</evidence>
<evidence type="ECO:0000313" key="3">
    <source>
        <dbReference type="EMBL" id="SON54558.1"/>
    </source>
</evidence>
<evidence type="ECO:0000256" key="1">
    <source>
        <dbReference type="SAM" id="MobiDB-lite"/>
    </source>
</evidence>
<evidence type="ECO:0000256" key="2">
    <source>
        <dbReference type="SAM" id="SignalP"/>
    </source>
</evidence>
<dbReference type="PROSITE" id="PS51257">
    <property type="entry name" value="PROKAR_LIPOPROTEIN"/>
    <property type="match status" value="1"/>
</dbReference>
<name>A0A2C9D322_9HYPH</name>
<dbReference type="OrthoDB" id="8435815at2"/>